<evidence type="ECO:0000313" key="3">
    <source>
        <dbReference type="Proteomes" id="UP000489600"/>
    </source>
</evidence>
<reference evidence="2" key="1">
    <citation type="submission" date="2019-07" db="EMBL/GenBank/DDBJ databases">
        <authorList>
            <person name="Dittberner H."/>
        </authorList>
    </citation>
    <scope>NUCLEOTIDE SEQUENCE [LARGE SCALE GENOMIC DNA]</scope>
</reference>
<evidence type="ECO:0000313" key="2">
    <source>
        <dbReference type="EMBL" id="VVA97262.1"/>
    </source>
</evidence>
<protein>
    <submittedName>
        <fullName evidence="2">Uncharacterized protein</fullName>
    </submittedName>
</protein>
<dbReference type="AlphaFoldDB" id="A0A565B6I2"/>
<comment type="caution">
    <text evidence="2">The sequence shown here is derived from an EMBL/GenBank/DDBJ whole genome shotgun (WGS) entry which is preliminary data.</text>
</comment>
<name>A0A565B6I2_9BRAS</name>
<proteinExistence type="predicted"/>
<sequence length="186" mass="20796">MVTYSFLRRSPWLPARAVYALHSLSEALRHSIRSLSVTDGALLRSFIRSAEMLPSSAGHSCRWRDLPNILCLDPDLQQLGLRQAINSQLEQPGTPKPPEPPDPPDPPDSPSRHELISGLYPQFLPSQLSRSFSPSWATLTLPRWFWSSALMSPASLRMILSCGDGLLGDLSWVSIGIANRRRRCRI</sequence>
<organism evidence="2 3">
    <name type="scientific">Arabis nemorensis</name>
    <dbReference type="NCBI Taxonomy" id="586526"/>
    <lineage>
        <taxon>Eukaryota</taxon>
        <taxon>Viridiplantae</taxon>
        <taxon>Streptophyta</taxon>
        <taxon>Embryophyta</taxon>
        <taxon>Tracheophyta</taxon>
        <taxon>Spermatophyta</taxon>
        <taxon>Magnoliopsida</taxon>
        <taxon>eudicotyledons</taxon>
        <taxon>Gunneridae</taxon>
        <taxon>Pentapetalae</taxon>
        <taxon>rosids</taxon>
        <taxon>malvids</taxon>
        <taxon>Brassicales</taxon>
        <taxon>Brassicaceae</taxon>
        <taxon>Arabideae</taxon>
        <taxon>Arabis</taxon>
    </lineage>
</organism>
<feature type="region of interest" description="Disordered" evidence="1">
    <location>
        <begin position="89"/>
        <end position="112"/>
    </location>
</feature>
<dbReference type="Proteomes" id="UP000489600">
    <property type="component" value="Unassembled WGS sequence"/>
</dbReference>
<feature type="compositionally biased region" description="Pro residues" evidence="1">
    <location>
        <begin position="94"/>
        <end position="109"/>
    </location>
</feature>
<evidence type="ECO:0000256" key="1">
    <source>
        <dbReference type="SAM" id="MobiDB-lite"/>
    </source>
</evidence>
<gene>
    <name evidence="2" type="ORF">ANE_LOCUS7707</name>
</gene>
<dbReference type="EMBL" id="CABITT030000003">
    <property type="protein sequence ID" value="VVA97262.1"/>
    <property type="molecule type" value="Genomic_DNA"/>
</dbReference>
<keyword evidence="3" id="KW-1185">Reference proteome</keyword>
<accession>A0A565B6I2</accession>